<dbReference type="KEGG" id="rci:RCIX2693"/>
<evidence type="ECO:0000313" key="2">
    <source>
        <dbReference type="Proteomes" id="UP000000663"/>
    </source>
</evidence>
<proteinExistence type="predicted"/>
<keyword evidence="2" id="KW-1185">Reference proteome</keyword>
<dbReference type="EMBL" id="AM114193">
    <property type="protein sequence ID" value="CAJ37737.1"/>
    <property type="molecule type" value="Genomic_DNA"/>
</dbReference>
<sequence>MISMRKLIILVSIIALTALVCGCCSVCNFSKSINTGMSKKTYTLDGYTFEGVEVGLNEGNVLKYTVNSNGPSVDIYIVDEDNYKLLQANSEEWDYIYYDYAEPSVSGEFTAYEDGTYYFVIDNYNDETAIVSTDLSW</sequence>
<organism evidence="1 2">
    <name type="scientific">Methanocella arvoryzae (strain DSM 22066 / NBRC 105507 / MRE50)</name>
    <dbReference type="NCBI Taxonomy" id="351160"/>
    <lineage>
        <taxon>Archaea</taxon>
        <taxon>Methanobacteriati</taxon>
        <taxon>Methanobacteriota</taxon>
        <taxon>Stenosarchaea group</taxon>
        <taxon>Methanomicrobia</taxon>
        <taxon>Methanocellales</taxon>
        <taxon>Methanocellaceae</taxon>
        <taxon>Methanocella</taxon>
    </lineage>
</organism>
<dbReference type="Proteomes" id="UP000000663">
    <property type="component" value="Chromosome"/>
</dbReference>
<evidence type="ECO:0000313" key="1">
    <source>
        <dbReference type="EMBL" id="CAJ37737.1"/>
    </source>
</evidence>
<name>Q0W1K6_METAR</name>
<dbReference type="PROSITE" id="PS51257">
    <property type="entry name" value="PROKAR_LIPOPROTEIN"/>
    <property type="match status" value="1"/>
</dbReference>
<evidence type="ECO:0008006" key="3">
    <source>
        <dbReference type="Google" id="ProtNLM"/>
    </source>
</evidence>
<protein>
    <recommendedName>
        <fullName evidence="3">Peptidase C-terminal archaeal/bacterial domain-containing protein</fullName>
    </recommendedName>
</protein>
<dbReference type="AlphaFoldDB" id="Q0W1K6"/>
<gene>
    <name evidence="1" type="ORF">RCIX2693</name>
</gene>
<accession>Q0W1K6</accession>
<reference evidence="1 2" key="1">
    <citation type="journal article" date="2006" name="Science">
        <title>Genome of rice cluster I archaea -- the key methane producers in the rice rhizosphere.</title>
        <authorList>
            <person name="Erkel C."/>
            <person name="Kube M."/>
            <person name="Reinhardt R."/>
            <person name="Liesack W."/>
        </authorList>
    </citation>
    <scope>NUCLEOTIDE SEQUENCE [LARGE SCALE GENOMIC DNA]</scope>
    <source>
        <strain evidence="2">DSM 22066 / NBRC 105507 / MRE50</strain>
    </source>
</reference>